<dbReference type="RefSeq" id="XP_024725118.1">
    <property type="nucleotide sequence ID" value="XM_024865002.1"/>
</dbReference>
<protein>
    <submittedName>
        <fullName evidence="1">Uncharacterized protein</fullName>
    </submittedName>
</protein>
<reference evidence="1 2" key="1">
    <citation type="journal article" date="2018" name="New Phytol.">
        <title>Comparative genomics and transcriptomics depict ericoid mycorrhizal fungi as versatile saprotrophs and plant mutualists.</title>
        <authorList>
            <person name="Martino E."/>
            <person name="Morin E."/>
            <person name="Grelet G.A."/>
            <person name="Kuo A."/>
            <person name="Kohler A."/>
            <person name="Daghino S."/>
            <person name="Barry K.W."/>
            <person name="Cichocki N."/>
            <person name="Clum A."/>
            <person name="Dockter R.B."/>
            <person name="Hainaut M."/>
            <person name="Kuo R.C."/>
            <person name="LaButti K."/>
            <person name="Lindahl B.D."/>
            <person name="Lindquist E.A."/>
            <person name="Lipzen A."/>
            <person name="Khouja H.R."/>
            <person name="Magnuson J."/>
            <person name="Murat C."/>
            <person name="Ohm R.A."/>
            <person name="Singer S.W."/>
            <person name="Spatafora J.W."/>
            <person name="Wang M."/>
            <person name="Veneault-Fourrey C."/>
            <person name="Henrissat B."/>
            <person name="Grigoriev I.V."/>
            <person name="Martin F.M."/>
            <person name="Perotto S."/>
        </authorList>
    </citation>
    <scope>NUCLEOTIDE SEQUENCE [LARGE SCALE GENOMIC DNA]</scope>
    <source>
        <strain evidence="1 2">ATCC 22711</strain>
    </source>
</reference>
<dbReference type="GeneID" id="36573083"/>
<evidence type="ECO:0000313" key="2">
    <source>
        <dbReference type="Proteomes" id="UP000241818"/>
    </source>
</evidence>
<dbReference type="EMBL" id="KZ679006">
    <property type="protein sequence ID" value="PSS27593.1"/>
    <property type="molecule type" value="Genomic_DNA"/>
</dbReference>
<evidence type="ECO:0000313" key="1">
    <source>
        <dbReference type="EMBL" id="PSS27593.1"/>
    </source>
</evidence>
<keyword evidence="2" id="KW-1185">Reference proteome</keyword>
<sequence length="242" mass="26446">MDSYGGGQPRGCYNYRAARSLRFVQVTLLATIQSGQLTGVVHQRGHQHCLGLPEWAQIDRQDRICDTTAAHLRRCFSPATTVVAVNAPRDQRTRPATNAFSQDISQETAPTPQLRVLVEVDSHPVLDPRSATSAQRLATLRATAQRLEDTMEASAVTRVATAVDSVDAKDRPATPVVATVTAQLTAPKARSATHAERSVTVRLIAPKARNVTHAVTADTSRRTAPKRRTEYEFKTQRLVFAG</sequence>
<organism evidence="1 2">
    <name type="scientific">Amorphotheca resinae ATCC 22711</name>
    <dbReference type="NCBI Taxonomy" id="857342"/>
    <lineage>
        <taxon>Eukaryota</taxon>
        <taxon>Fungi</taxon>
        <taxon>Dikarya</taxon>
        <taxon>Ascomycota</taxon>
        <taxon>Pezizomycotina</taxon>
        <taxon>Leotiomycetes</taxon>
        <taxon>Helotiales</taxon>
        <taxon>Amorphothecaceae</taxon>
        <taxon>Amorphotheca</taxon>
    </lineage>
</organism>
<dbReference type="InParanoid" id="A0A2T3BE34"/>
<proteinExistence type="predicted"/>
<dbReference type="STRING" id="857342.A0A2T3BE34"/>
<dbReference type="Proteomes" id="UP000241818">
    <property type="component" value="Unassembled WGS sequence"/>
</dbReference>
<gene>
    <name evidence="1" type="ORF">M430DRAFT_24029</name>
</gene>
<accession>A0A2T3BE34</accession>
<dbReference type="OrthoDB" id="10370866at2759"/>
<dbReference type="AlphaFoldDB" id="A0A2T3BE34"/>
<name>A0A2T3BE34_AMORE</name>